<gene>
    <name evidence="17" type="ORF">DPX16_20395</name>
</gene>
<keyword evidence="7 14" id="KW-0863">Zinc-finger</keyword>
<evidence type="ECO:0000256" key="6">
    <source>
        <dbReference type="ARBA" id="ARBA00022737"/>
    </source>
</evidence>
<feature type="domain" description="C2H2-type" evidence="16">
    <location>
        <begin position="972"/>
        <end position="1001"/>
    </location>
</feature>
<dbReference type="GO" id="GO:0001164">
    <property type="term" value="F:RNA polymerase I core promoter sequence-specific DNA binding"/>
    <property type="evidence" value="ECO:0007669"/>
    <property type="project" value="InterPro"/>
</dbReference>
<evidence type="ECO:0000256" key="10">
    <source>
        <dbReference type="ARBA" id="ARBA00023125"/>
    </source>
</evidence>
<dbReference type="SMART" id="SM00355">
    <property type="entry name" value="ZnF_C2H2"/>
    <property type="match status" value="3"/>
</dbReference>
<dbReference type="GO" id="GO:0008270">
    <property type="term" value="F:zinc ion binding"/>
    <property type="evidence" value="ECO:0007669"/>
    <property type="project" value="UniProtKB-KW"/>
</dbReference>
<evidence type="ECO:0000259" key="16">
    <source>
        <dbReference type="PROSITE" id="PS50157"/>
    </source>
</evidence>
<keyword evidence="6" id="KW-0677">Repeat</keyword>
<dbReference type="CDD" id="cd21584">
    <property type="entry name" value="KLF11_N"/>
    <property type="match status" value="1"/>
</dbReference>
<feature type="domain" description="C2H2-type" evidence="16">
    <location>
        <begin position="1032"/>
        <end position="1059"/>
    </location>
</feature>
<evidence type="ECO:0000256" key="15">
    <source>
        <dbReference type="SAM" id="MobiDB-lite"/>
    </source>
</evidence>
<protein>
    <recommendedName>
        <fullName evidence="3">TATA box-binding protein-associated factor RNA polymerase I subunit B</fullName>
    </recommendedName>
    <alternativeName>
        <fullName evidence="13">TATA box-binding protein-associated factor 1B</fullName>
    </alternativeName>
</protein>
<proteinExistence type="inferred from homology"/>
<evidence type="ECO:0000256" key="7">
    <source>
        <dbReference type="ARBA" id="ARBA00022771"/>
    </source>
</evidence>
<feature type="region of interest" description="Disordered" evidence="15">
    <location>
        <begin position="152"/>
        <end position="184"/>
    </location>
</feature>
<comment type="caution">
    <text evidence="17">The sequence shown here is derived from an EMBL/GenBank/DDBJ whole genome shotgun (WGS) entry which is preliminary data.</text>
</comment>
<dbReference type="GO" id="GO:0070860">
    <property type="term" value="C:RNA polymerase I core factor complex"/>
    <property type="evidence" value="ECO:0007669"/>
    <property type="project" value="InterPro"/>
</dbReference>
<dbReference type="Proteomes" id="UP000281406">
    <property type="component" value="Unassembled WGS sequence"/>
</dbReference>
<keyword evidence="12" id="KW-0539">Nucleus</keyword>
<dbReference type="Pfam" id="PF00096">
    <property type="entry name" value="zf-C2H2"/>
    <property type="match status" value="3"/>
</dbReference>
<keyword evidence="4" id="KW-0678">Repressor</keyword>
<dbReference type="EMBL" id="RJVU01072567">
    <property type="protein sequence ID" value="ROI33881.1"/>
    <property type="molecule type" value="Genomic_DNA"/>
</dbReference>
<feature type="region of interest" description="Disordered" evidence="15">
    <location>
        <begin position="785"/>
        <end position="806"/>
    </location>
</feature>
<dbReference type="Pfam" id="PF20645">
    <property type="entry name" value="Rrn7_cyclin_C"/>
    <property type="match status" value="1"/>
</dbReference>
<keyword evidence="8" id="KW-0862">Zinc</keyword>
<dbReference type="PANTHER" id="PTHR31576:SF2">
    <property type="entry name" value="TATA BOX-BINDING PROTEIN-ASSOCIATED FACTOR RNA POLYMERASE I SUBUNIT B"/>
    <property type="match status" value="1"/>
</dbReference>
<evidence type="ECO:0000256" key="12">
    <source>
        <dbReference type="ARBA" id="ARBA00023242"/>
    </source>
</evidence>
<dbReference type="PROSITE" id="PS50157">
    <property type="entry name" value="ZINC_FINGER_C2H2_2"/>
    <property type="match status" value="3"/>
</dbReference>
<dbReference type="FunFam" id="3.30.160.60:FF:000134">
    <property type="entry name" value="Krueppel-like factor 11"/>
    <property type="match status" value="1"/>
</dbReference>
<sequence>MHTYSSLSGEYVLKSTGSCYGDSPRYPTLGIVFEQPFSRWGSRGDQICRWAEYSEPCGQCAAVDWGVSDGGHFFCKNCHNVIEKTKVVFDESSLHSKNSRISTFKKSKRKREEDDREWMVCEGFQFILKHQAKALVSLGVCMKFEYSKKKSEPEPDIQSELSSPGGSEATSDNSGPLSCSGYTSEGQSSLESALYRHSYPLMTMPRTLALCHLALLWVREAITLTDLLRLVSERRVPYIDIQDVFPQEMRLFGRDVEIFRVRKLPLYSVVHREALLLAKIMKLPSFPTVSQDCLLHPLPLTVRYLLEANLPDALHVWVHKVIKGAGMDDDSYLTFDPNRQRPHLLHYEIQAVAVIIVTMKLLFKLDDHVEWKLSEEAAQKKKKEVFRLNRWFEIVQPVLEKARQNEEREEALRKWKPTNPFITSLGRKQLIMKKRRVADYLEHRFRRLSDPAPEQLPSTTKPHTSFRFSWGNEEGSDGPSMYNSRLDGILKKDGVSYLTNRNYWHPELRLCVSKSCGDHFPEVEPWLPRMYSWVLDLFSFILGVRQAEVHKAVLDVERRFLRRSHSAFKWTYKSLQKNKKLRLDPAVKKKWLDLCARASHHNCLLVVFKRRTHMLNFASDSGRSSLVDICKVMMERNRHDSEKSCSSTLEYNDLEAAEALVCMSSWVQRTHKPRPLTPTSDSCDSLALQPELIESPKDLVSLSSLCMTPPHSPSFAETSGTAVLSTSVACSSLKTHPRLCSALTNRAACHINLHPSTTVLLNPAPLQTAEQSSLRRATSVIRHTADRSVDHNIPSPTTGQEKPCSTEIPLQRTEPNANLKAELQSCSSPCDTAETERTAPSPDSPCFAIPTSQSAVPQSPISSPPVLCQVFPVNGQTGIISAFVQTPVQMQTSGSKPILPHSQPLLVSSPVAQGTVMFVVPQSQVSQSSTCQQSIVTLGNTKLLPLAPAPVYVPSGQSGGVTQSDFSRRRNYVCNFQGCKKTYFKSSHLKAHLRTHTGEKPFSCHWEGCDKKFARSDELSRHRRTHTGEKKFVCPVCERRFMRSDHLTKHARRHMTTKRSTAWPNEVRDVNKMATSQAPSSMPLSMLLPASN</sequence>
<dbReference type="PROSITE" id="PS00028">
    <property type="entry name" value="ZINC_FINGER_C2H2_1"/>
    <property type="match status" value="3"/>
</dbReference>
<feature type="compositionally biased region" description="Polar residues" evidence="15">
    <location>
        <begin position="159"/>
        <end position="184"/>
    </location>
</feature>
<dbReference type="InterPro" id="IPR021752">
    <property type="entry name" value="TF_Rrn7_Zf"/>
</dbReference>
<feature type="domain" description="C2H2-type" evidence="16">
    <location>
        <begin position="1002"/>
        <end position="1031"/>
    </location>
</feature>
<evidence type="ECO:0000256" key="9">
    <source>
        <dbReference type="ARBA" id="ARBA00023015"/>
    </source>
</evidence>
<comment type="subcellular location">
    <subcellularLocation>
        <location evidence="1">Nucleus</location>
        <location evidence="1">Nucleolus</location>
    </subcellularLocation>
</comment>
<evidence type="ECO:0000256" key="1">
    <source>
        <dbReference type="ARBA" id="ARBA00004604"/>
    </source>
</evidence>
<dbReference type="Gene3D" id="3.30.160.60">
    <property type="entry name" value="Classic Zinc Finger"/>
    <property type="match status" value="3"/>
</dbReference>
<dbReference type="InterPro" id="IPR013087">
    <property type="entry name" value="Znf_C2H2_type"/>
</dbReference>
<evidence type="ECO:0000256" key="2">
    <source>
        <dbReference type="ARBA" id="ARBA00006899"/>
    </source>
</evidence>
<name>A0A3N0XI59_ANAGA</name>
<dbReference type="FunFam" id="3.30.160.60:FF:000205">
    <property type="entry name" value="Putative Krueppel-like factor 10"/>
    <property type="match status" value="1"/>
</dbReference>
<evidence type="ECO:0000256" key="8">
    <source>
        <dbReference type="ARBA" id="ARBA00022833"/>
    </source>
</evidence>
<evidence type="ECO:0000256" key="4">
    <source>
        <dbReference type="ARBA" id="ARBA00022491"/>
    </source>
</evidence>
<evidence type="ECO:0000256" key="14">
    <source>
        <dbReference type="PROSITE-ProRule" id="PRU00042"/>
    </source>
</evidence>
<dbReference type="InterPro" id="IPR048538">
    <property type="entry name" value="Rrn7_cyclin_C"/>
</dbReference>
<keyword evidence="18" id="KW-1185">Reference proteome</keyword>
<dbReference type="GO" id="GO:0005668">
    <property type="term" value="C:RNA polymerase transcription factor SL1 complex"/>
    <property type="evidence" value="ECO:0007669"/>
    <property type="project" value="TreeGrafter"/>
</dbReference>
<dbReference type="InterPro" id="IPR033599">
    <property type="entry name" value="TAF1B/Rrn7"/>
</dbReference>
<dbReference type="FunFam" id="3.30.160.60:FF:000018">
    <property type="entry name" value="Krueppel-like factor 15"/>
    <property type="match status" value="1"/>
</dbReference>
<evidence type="ECO:0000256" key="3">
    <source>
        <dbReference type="ARBA" id="ARBA00018994"/>
    </source>
</evidence>
<dbReference type="GO" id="GO:0042790">
    <property type="term" value="P:nucleolar large rRNA transcription by RNA polymerase I"/>
    <property type="evidence" value="ECO:0007669"/>
    <property type="project" value="TreeGrafter"/>
</dbReference>
<evidence type="ECO:0000256" key="13">
    <source>
        <dbReference type="ARBA" id="ARBA00032500"/>
    </source>
</evidence>
<evidence type="ECO:0000256" key="5">
    <source>
        <dbReference type="ARBA" id="ARBA00022723"/>
    </source>
</evidence>
<dbReference type="OrthoDB" id="654211at2759"/>
<dbReference type="Pfam" id="PF11781">
    <property type="entry name" value="Zn_ribbon_RRN7"/>
    <property type="match status" value="1"/>
</dbReference>
<keyword evidence="5" id="KW-0479">Metal-binding</keyword>
<accession>A0A3N0XI59</accession>
<evidence type="ECO:0000313" key="17">
    <source>
        <dbReference type="EMBL" id="ROI33881.1"/>
    </source>
</evidence>
<evidence type="ECO:0000256" key="11">
    <source>
        <dbReference type="ARBA" id="ARBA00023163"/>
    </source>
</evidence>
<dbReference type="SUPFAM" id="SSF57667">
    <property type="entry name" value="beta-beta-alpha zinc fingers"/>
    <property type="match status" value="2"/>
</dbReference>
<keyword evidence="9" id="KW-0805">Transcription regulation</keyword>
<dbReference type="PANTHER" id="PTHR31576">
    <property type="entry name" value="TATA BOX-BINDING PROTEIN-ASSOCIATED FACTOR RNA POLYMERASE I SUBUNIT B"/>
    <property type="match status" value="1"/>
</dbReference>
<keyword evidence="11" id="KW-0804">Transcription</keyword>
<organism evidence="17 18">
    <name type="scientific">Anabarilius grahami</name>
    <name type="common">Kanglang fish</name>
    <name type="synonym">Barilius grahami</name>
    <dbReference type="NCBI Taxonomy" id="495550"/>
    <lineage>
        <taxon>Eukaryota</taxon>
        <taxon>Metazoa</taxon>
        <taxon>Chordata</taxon>
        <taxon>Craniata</taxon>
        <taxon>Vertebrata</taxon>
        <taxon>Euteleostomi</taxon>
        <taxon>Actinopterygii</taxon>
        <taxon>Neopterygii</taxon>
        <taxon>Teleostei</taxon>
        <taxon>Ostariophysi</taxon>
        <taxon>Cypriniformes</taxon>
        <taxon>Xenocyprididae</taxon>
        <taxon>Xenocypridinae</taxon>
        <taxon>Xenocypridinae incertae sedis</taxon>
        <taxon>Anabarilius</taxon>
    </lineage>
</organism>
<keyword evidence="10" id="KW-0238">DNA-binding</keyword>
<evidence type="ECO:0000313" key="18">
    <source>
        <dbReference type="Proteomes" id="UP000281406"/>
    </source>
</evidence>
<reference evidence="17 18" key="1">
    <citation type="submission" date="2018-10" db="EMBL/GenBank/DDBJ databases">
        <title>Genome assembly for a Yunnan-Guizhou Plateau 3E fish, Anabarilius grahami (Regan), and its evolutionary and genetic applications.</title>
        <authorList>
            <person name="Jiang W."/>
        </authorList>
    </citation>
    <scope>NUCLEOTIDE SEQUENCE [LARGE SCALE GENOMIC DNA]</scope>
    <source>
        <strain evidence="17">AG-KIZ</strain>
        <tissue evidence="17">Muscle</tissue>
    </source>
</reference>
<dbReference type="InterPro" id="IPR036236">
    <property type="entry name" value="Znf_C2H2_sf"/>
</dbReference>
<dbReference type="AlphaFoldDB" id="A0A3N0XI59"/>
<comment type="similarity">
    <text evidence="2">Belongs to the RRN7/TAF1B family.</text>
</comment>